<name>A0A7C8MJQ5_9PLEO</name>
<dbReference type="Proteomes" id="UP000481861">
    <property type="component" value="Unassembled WGS sequence"/>
</dbReference>
<proteinExistence type="predicted"/>
<keyword evidence="2" id="KW-1185">Reference proteome</keyword>
<gene>
    <name evidence="1" type="ORF">BDV95DRAFT_7802</name>
</gene>
<accession>A0A7C8MJQ5</accession>
<reference evidence="1 2" key="1">
    <citation type="submission" date="2020-01" db="EMBL/GenBank/DDBJ databases">
        <authorList>
            <consortium name="DOE Joint Genome Institute"/>
            <person name="Haridas S."/>
            <person name="Albert R."/>
            <person name="Binder M."/>
            <person name="Bloem J."/>
            <person name="Labutti K."/>
            <person name="Salamov A."/>
            <person name="Andreopoulos B."/>
            <person name="Baker S.E."/>
            <person name="Barry K."/>
            <person name="Bills G."/>
            <person name="Bluhm B.H."/>
            <person name="Cannon C."/>
            <person name="Castanera R."/>
            <person name="Culley D.E."/>
            <person name="Daum C."/>
            <person name="Ezra D."/>
            <person name="Gonzalez J.B."/>
            <person name="Henrissat B."/>
            <person name="Kuo A."/>
            <person name="Liang C."/>
            <person name="Lipzen A."/>
            <person name="Lutzoni F."/>
            <person name="Magnuson J."/>
            <person name="Mondo S."/>
            <person name="Nolan M."/>
            <person name="Ohm R."/>
            <person name="Pangilinan J."/>
            <person name="Park H.-J.H."/>
            <person name="Ramirez L."/>
            <person name="Alfaro M."/>
            <person name="Sun H."/>
            <person name="Tritt A."/>
            <person name="Yoshinaga Y."/>
            <person name="Zwiers L.-H.L."/>
            <person name="Turgeon B.G."/>
            <person name="Goodwin S.B."/>
            <person name="Spatafora J.W."/>
            <person name="Crous P.W."/>
            <person name="Grigoriev I.V."/>
        </authorList>
    </citation>
    <scope>NUCLEOTIDE SEQUENCE [LARGE SCALE GENOMIC DNA]</scope>
    <source>
        <strain evidence="1 2">CBS 611.86</strain>
    </source>
</reference>
<evidence type="ECO:0000313" key="2">
    <source>
        <dbReference type="Proteomes" id="UP000481861"/>
    </source>
</evidence>
<sequence>MGWRGQRGRVRWARVGARRRRWRYLRLLRLWVNIFLDHYHTANIPFSTLAIDIFPNNQTANIFPTLVNSNSANSNPTIAVLSPPNTNNLSPFPLHPSRLLPLPTLTPTLKPHSRNSSPLPLRPYLPPHPLLRALHIPQHHLSHQHNHDLPLHHRHPPHHAQTLLHALHHLRPS</sequence>
<protein>
    <submittedName>
        <fullName evidence="1">Uncharacterized protein</fullName>
    </submittedName>
</protein>
<evidence type="ECO:0000313" key="1">
    <source>
        <dbReference type="EMBL" id="KAF2877975.1"/>
    </source>
</evidence>
<organism evidence="1 2">
    <name type="scientific">Massariosphaeria phaeospora</name>
    <dbReference type="NCBI Taxonomy" id="100035"/>
    <lineage>
        <taxon>Eukaryota</taxon>
        <taxon>Fungi</taxon>
        <taxon>Dikarya</taxon>
        <taxon>Ascomycota</taxon>
        <taxon>Pezizomycotina</taxon>
        <taxon>Dothideomycetes</taxon>
        <taxon>Pleosporomycetidae</taxon>
        <taxon>Pleosporales</taxon>
        <taxon>Pleosporales incertae sedis</taxon>
        <taxon>Massariosphaeria</taxon>
    </lineage>
</organism>
<dbReference type="EMBL" id="JAADJZ010000001">
    <property type="protein sequence ID" value="KAF2877975.1"/>
    <property type="molecule type" value="Genomic_DNA"/>
</dbReference>
<dbReference type="AlphaFoldDB" id="A0A7C8MJQ5"/>
<comment type="caution">
    <text evidence="1">The sequence shown here is derived from an EMBL/GenBank/DDBJ whole genome shotgun (WGS) entry which is preliminary data.</text>
</comment>